<dbReference type="AlphaFoldDB" id="A0A8R2HMU1"/>
<feature type="region of interest" description="Disordered" evidence="1">
    <location>
        <begin position="287"/>
        <end position="544"/>
    </location>
</feature>
<keyword evidence="2" id="KW-0732">Signal</keyword>
<organism evidence="3 4">
    <name type="scientific">Bombyx mori</name>
    <name type="common">Silk moth</name>
    <dbReference type="NCBI Taxonomy" id="7091"/>
    <lineage>
        <taxon>Eukaryota</taxon>
        <taxon>Metazoa</taxon>
        <taxon>Ecdysozoa</taxon>
        <taxon>Arthropoda</taxon>
        <taxon>Hexapoda</taxon>
        <taxon>Insecta</taxon>
        <taxon>Pterygota</taxon>
        <taxon>Neoptera</taxon>
        <taxon>Endopterygota</taxon>
        <taxon>Lepidoptera</taxon>
        <taxon>Glossata</taxon>
        <taxon>Ditrysia</taxon>
        <taxon>Bombycoidea</taxon>
        <taxon>Bombycidae</taxon>
        <taxon>Bombycinae</taxon>
        <taxon>Bombyx</taxon>
    </lineage>
</organism>
<evidence type="ECO:0000256" key="1">
    <source>
        <dbReference type="SAM" id="MobiDB-lite"/>
    </source>
</evidence>
<reference evidence="3" key="2">
    <citation type="submission" date="2022-06" db="UniProtKB">
        <authorList>
            <consortium name="EnsemblMetazoa"/>
        </authorList>
    </citation>
    <scope>IDENTIFICATION</scope>
    <source>
        <strain evidence="3">p50T (Dazao)</strain>
    </source>
</reference>
<evidence type="ECO:0000313" key="3">
    <source>
        <dbReference type="EnsemblMetazoa" id="XP_021205588.1"/>
    </source>
</evidence>
<proteinExistence type="predicted"/>
<feature type="chain" id="PRO_5036272612" evidence="2">
    <location>
        <begin position="25"/>
        <end position="544"/>
    </location>
</feature>
<feature type="compositionally biased region" description="Low complexity" evidence="1">
    <location>
        <begin position="332"/>
        <end position="361"/>
    </location>
</feature>
<reference evidence="4" key="1">
    <citation type="journal article" date="2008" name="Insect Biochem. Mol. Biol.">
        <title>The genome of a lepidopteran model insect, the silkworm Bombyx mori.</title>
        <authorList>
            <consortium name="International Silkworm Genome Consortium"/>
        </authorList>
    </citation>
    <scope>NUCLEOTIDE SEQUENCE [LARGE SCALE GENOMIC DNA]</scope>
    <source>
        <strain evidence="4">p50T</strain>
    </source>
</reference>
<dbReference type="Proteomes" id="UP000005204">
    <property type="component" value="Unassembled WGS sequence"/>
</dbReference>
<protein>
    <submittedName>
        <fullName evidence="3">Uncharacterized protein</fullName>
    </submittedName>
</protein>
<evidence type="ECO:0000313" key="4">
    <source>
        <dbReference type="Proteomes" id="UP000005204"/>
    </source>
</evidence>
<dbReference type="EnsemblMetazoa" id="XM_021349913.2">
    <property type="protein sequence ID" value="XP_021205588.1"/>
    <property type="gene ID" value="LOC101745021"/>
</dbReference>
<name>A0A8R2HMU1_BOMMO</name>
<feature type="signal peptide" evidence="2">
    <location>
        <begin position="1"/>
        <end position="24"/>
    </location>
</feature>
<keyword evidence="4" id="KW-1185">Reference proteome</keyword>
<feature type="compositionally biased region" description="Low complexity" evidence="1">
    <location>
        <begin position="369"/>
        <end position="464"/>
    </location>
</feature>
<feature type="compositionally biased region" description="Acidic residues" evidence="1">
    <location>
        <begin position="293"/>
        <end position="306"/>
    </location>
</feature>
<accession>A0A8R2HMU1</accession>
<dbReference type="EnsemblMetazoa" id="XM_038013960.1">
    <property type="protein sequence ID" value="XP_037869888.1"/>
    <property type="gene ID" value="LOC101745021"/>
</dbReference>
<evidence type="ECO:0000256" key="2">
    <source>
        <dbReference type="SAM" id="SignalP"/>
    </source>
</evidence>
<sequence>MNIARSIIFSVYVILLVGLSPTSGCKLPMHKTKWFYPGVKGKGILSCFDYFANGINRKCGNSYNIFTDIAKLNGRGNHDQGIKVIIDVSKGGGHILDYWISGLGSTFADMVISAHRIVICAFGRKHRRSFFFADKGICRSDFGKHYGWRSYDNGYDDIANVISYYRLNNAQTDIENIFKKHTKGKGIKALTGSHRLIAQAIWDLSKLFSRANNEWCHDDVYYVFKRVLTVLGALANGYRTGLGNDVVDGLIEYCGEAVKQYGQKDLSHCGSDIKVKLEDCNRTDFNGAISSGQDDDSGDDSNDNANDDNGNNDEYNRDENSSGSTKRKSSSSDENSSGSNKNSSANTNKKSISSDENSSGSTKRKSSSSDENSSSGDENSSSSDDNSSGSNENSSGNTNKRSSSSDKNSSSNNENSSGNSSKKSNSSSENSSNHSSKKSNSNDENSSSSNENSSGNTSRTSSSSAKKHRKHSSENNDSNTDTNNNTNNNDSNQSNRSSNSNNNRNNQETNIVINNNYVVYNKEEVNEVSEADNASTDTTEKTGD</sequence>
<feature type="compositionally biased region" description="Low complexity" evidence="1">
    <location>
        <begin position="475"/>
        <end position="520"/>
    </location>
</feature>